<dbReference type="PANTHER" id="PTHR46268">
    <property type="entry name" value="STRESS RESPONSE PROTEIN NHAX"/>
    <property type="match status" value="1"/>
</dbReference>
<sequence>MFKSILLPTDGSELSEKATAIAVEFARVHGARIVGVSVVQPFPFTPIAMDGAVIPDAEVFDTQASVAATSHLDKVAAAAAAAGIAFEGVVANSHSPYEEIVAAAEKHHCDIILMASHGRKGLNKLFLGSETQKVLAHTHLPVLVLR</sequence>
<evidence type="ECO:0000313" key="4">
    <source>
        <dbReference type="EMBL" id="QBQ38164.1"/>
    </source>
</evidence>
<evidence type="ECO:0000256" key="1">
    <source>
        <dbReference type="ARBA" id="ARBA00008791"/>
    </source>
</evidence>
<dbReference type="EMBL" id="BMWW01000008">
    <property type="protein sequence ID" value="GGZ02393.1"/>
    <property type="molecule type" value="Genomic_DNA"/>
</dbReference>
<reference evidence="4 5" key="2">
    <citation type="submission" date="2019-03" db="EMBL/GenBank/DDBJ databases">
        <title>Draft Genome Sequences of Six Type Strains of the Genus Massilia.</title>
        <authorList>
            <person name="Miess H."/>
            <person name="Frediansyhah A."/>
            <person name="Gross H."/>
        </authorList>
    </citation>
    <scope>NUCLEOTIDE SEQUENCE [LARGE SCALE GENOMIC DNA]</scope>
    <source>
        <strain evidence="4 5">DSM 17505</strain>
    </source>
</reference>
<dbReference type="SUPFAM" id="SSF52402">
    <property type="entry name" value="Adenine nucleotide alpha hydrolases-like"/>
    <property type="match status" value="1"/>
</dbReference>
<evidence type="ECO:0000313" key="6">
    <source>
        <dbReference type="Proteomes" id="UP000619512"/>
    </source>
</evidence>
<dbReference type="Pfam" id="PF00582">
    <property type="entry name" value="Usp"/>
    <property type="match status" value="1"/>
</dbReference>
<evidence type="ECO:0000313" key="3">
    <source>
        <dbReference type="EMBL" id="GGZ02393.1"/>
    </source>
</evidence>
<dbReference type="RefSeq" id="WP_134386868.1">
    <property type="nucleotide sequence ID" value="NZ_BMWW01000008.1"/>
</dbReference>
<dbReference type="Proteomes" id="UP000294359">
    <property type="component" value="Chromosome"/>
</dbReference>
<comment type="similarity">
    <text evidence="1">Belongs to the universal stress protein A family.</text>
</comment>
<proteinExistence type="inferred from homology"/>
<dbReference type="InterPro" id="IPR006016">
    <property type="entry name" value="UspA"/>
</dbReference>
<dbReference type="AlphaFoldDB" id="A0A4P7BHC8"/>
<accession>A0A4P7BHC8</accession>
<organism evidence="3 6">
    <name type="scientific">Pseudoduganella plicata</name>
    <dbReference type="NCBI Taxonomy" id="321984"/>
    <lineage>
        <taxon>Bacteria</taxon>
        <taxon>Pseudomonadati</taxon>
        <taxon>Pseudomonadota</taxon>
        <taxon>Betaproteobacteria</taxon>
        <taxon>Burkholderiales</taxon>
        <taxon>Oxalobacteraceae</taxon>
        <taxon>Telluria group</taxon>
        <taxon>Pseudoduganella</taxon>
    </lineage>
</organism>
<dbReference type="Gene3D" id="3.40.50.620">
    <property type="entry name" value="HUPs"/>
    <property type="match status" value="1"/>
</dbReference>
<reference evidence="3" key="1">
    <citation type="journal article" date="2014" name="Int. J. Syst. Evol. Microbiol.">
        <title>Complete genome sequence of Corynebacterium casei LMG S-19264T (=DSM 44701T), isolated from a smear-ripened cheese.</title>
        <authorList>
            <consortium name="US DOE Joint Genome Institute (JGI-PGF)"/>
            <person name="Walter F."/>
            <person name="Albersmeier A."/>
            <person name="Kalinowski J."/>
            <person name="Ruckert C."/>
        </authorList>
    </citation>
    <scope>NUCLEOTIDE SEQUENCE</scope>
    <source>
        <strain evidence="3">KCTC 12344</strain>
    </source>
</reference>
<dbReference type="OrthoDB" id="5295044at2"/>
<dbReference type="EMBL" id="CP038026">
    <property type="protein sequence ID" value="QBQ38164.1"/>
    <property type="molecule type" value="Genomic_DNA"/>
</dbReference>
<dbReference type="PANTHER" id="PTHR46268:SF6">
    <property type="entry name" value="UNIVERSAL STRESS PROTEIN UP12"/>
    <property type="match status" value="1"/>
</dbReference>
<evidence type="ECO:0000313" key="5">
    <source>
        <dbReference type="Proteomes" id="UP000294359"/>
    </source>
</evidence>
<gene>
    <name evidence="4" type="ORF">E1742_19720</name>
    <name evidence="3" type="ORF">GCM10007388_39990</name>
</gene>
<dbReference type="CDD" id="cd00293">
    <property type="entry name" value="USP-like"/>
    <property type="match status" value="1"/>
</dbReference>
<dbReference type="InterPro" id="IPR006015">
    <property type="entry name" value="Universal_stress_UspA"/>
</dbReference>
<dbReference type="PRINTS" id="PR01438">
    <property type="entry name" value="UNVRSLSTRESS"/>
</dbReference>
<evidence type="ECO:0000259" key="2">
    <source>
        <dbReference type="Pfam" id="PF00582"/>
    </source>
</evidence>
<feature type="domain" description="UspA" evidence="2">
    <location>
        <begin position="1"/>
        <end position="146"/>
    </location>
</feature>
<keyword evidence="5" id="KW-1185">Reference proteome</keyword>
<dbReference type="InterPro" id="IPR014729">
    <property type="entry name" value="Rossmann-like_a/b/a_fold"/>
</dbReference>
<reference evidence="3" key="3">
    <citation type="submission" date="2022-12" db="EMBL/GenBank/DDBJ databases">
        <authorList>
            <person name="Sun Q."/>
            <person name="Kim S."/>
        </authorList>
    </citation>
    <scope>NUCLEOTIDE SEQUENCE</scope>
    <source>
        <strain evidence="3">KCTC 12344</strain>
    </source>
</reference>
<dbReference type="Proteomes" id="UP000619512">
    <property type="component" value="Unassembled WGS sequence"/>
</dbReference>
<protein>
    <submittedName>
        <fullName evidence="3 4">Universal stress protein</fullName>
    </submittedName>
</protein>
<name>A0A4P7BHC8_9BURK</name>